<keyword evidence="2" id="KW-0472">Membrane</keyword>
<dbReference type="PANTHER" id="PTHR15048:SF0">
    <property type="entry name" value="STARCH-BINDING DOMAIN-CONTAINING PROTEIN 1"/>
    <property type="match status" value="1"/>
</dbReference>
<feature type="region of interest" description="Disordered" evidence="1">
    <location>
        <begin position="15"/>
        <end position="34"/>
    </location>
</feature>
<feature type="transmembrane region" description="Helical" evidence="2">
    <location>
        <begin position="268"/>
        <end position="285"/>
    </location>
</feature>
<feature type="non-terminal residue" evidence="3">
    <location>
        <position position="1"/>
    </location>
</feature>
<comment type="caution">
    <text evidence="3">The sequence shown here is derived from an EMBL/GenBank/DDBJ whole genome shotgun (WGS) entry which is preliminary data.</text>
</comment>
<sequence length="712" mass="75793">VNLSPAHFASLTSEAAVPAEAKPDGARRRRRQAPMGLKLTGDVVEAMDSMGSPTTRQEYAFRGELAQSHFSEVLCVILLLVVVYGAAQLFMTSKAEPKEGEEGTIREVLVAAQESASSGDDSAVADLEALLQTLTQTVAQKLGPKAAKGQAVRSILESRLYEFPDKAKAFVMNELNGTAGALLKAVEAEEAMMLLDLDKAISSSFPPISTLLAGLVSPTILSFSSSALMAQLIIVILPLLAMSSWSIYEDYGVFCAIPTMTLWVKTQFGISLFLGISNFMVVRTISSGKQALDAKTESMQDRIKDIKERSATSGMGASEFRELFVCNSVLIEEALLLEDSVKASFWFNASGAGTVAWILTTIWTFVIVLGWTFVPGIIAFSKEAENSAHYCGTWATVFTARISCVLAVLFLIVNIFTIVNWLATVLMRSQSFSVNVLASAKKFDRKGLGFPVAELLVKAFLLRGSSDTMGAQLNIAMADQVQMERQRDELKAKIASLDGSIKSRAAEVEAIKVKAAEIQAKGASDPMGVEASITQLQTTDIDVMGQEWKELGSTAVADAEARASATMKATSEELERLMSKFSALAEGIQQSETFKSVAAQAQVAAAQAQQAAEAGLDSAAQAQAEMMRSGPGALQAALEQARAQASSAAAQASSMASELQSSEMLQASLQQAQTAAGQMSETASTLADRTLQQTEAAQAAAQAALEKDIARK</sequence>
<accession>A0A813KBY3</accession>
<dbReference type="PANTHER" id="PTHR15048">
    <property type="entry name" value="STARCH-BINDING DOMAIN-CONTAINING PROTEIN 1"/>
    <property type="match status" value="1"/>
</dbReference>
<dbReference type="GO" id="GO:0016020">
    <property type="term" value="C:membrane"/>
    <property type="evidence" value="ECO:0007669"/>
    <property type="project" value="TreeGrafter"/>
</dbReference>
<dbReference type="Proteomes" id="UP000626109">
    <property type="component" value="Unassembled WGS sequence"/>
</dbReference>
<dbReference type="EMBL" id="CAJNNW010028450">
    <property type="protein sequence ID" value="CAE8696144.1"/>
    <property type="molecule type" value="Genomic_DNA"/>
</dbReference>
<reference evidence="3" key="1">
    <citation type="submission" date="2021-02" db="EMBL/GenBank/DDBJ databases">
        <authorList>
            <person name="Dougan E. K."/>
            <person name="Rhodes N."/>
            <person name="Thang M."/>
            <person name="Chan C."/>
        </authorList>
    </citation>
    <scope>NUCLEOTIDE SEQUENCE</scope>
</reference>
<evidence type="ECO:0000313" key="3">
    <source>
        <dbReference type="EMBL" id="CAE8696144.1"/>
    </source>
</evidence>
<feature type="transmembrane region" description="Helical" evidence="2">
    <location>
        <begin position="355"/>
        <end position="380"/>
    </location>
</feature>
<evidence type="ECO:0000313" key="4">
    <source>
        <dbReference type="Proteomes" id="UP000626109"/>
    </source>
</evidence>
<feature type="transmembrane region" description="Helical" evidence="2">
    <location>
        <begin position="70"/>
        <end position="90"/>
    </location>
</feature>
<evidence type="ECO:0000256" key="2">
    <source>
        <dbReference type="SAM" id="Phobius"/>
    </source>
</evidence>
<protein>
    <submittedName>
        <fullName evidence="3">Uncharacterized protein</fullName>
    </submittedName>
</protein>
<dbReference type="AlphaFoldDB" id="A0A813KBY3"/>
<proteinExistence type="predicted"/>
<name>A0A813KBY3_POLGL</name>
<organism evidence="3 4">
    <name type="scientific">Polarella glacialis</name>
    <name type="common">Dinoflagellate</name>
    <dbReference type="NCBI Taxonomy" id="89957"/>
    <lineage>
        <taxon>Eukaryota</taxon>
        <taxon>Sar</taxon>
        <taxon>Alveolata</taxon>
        <taxon>Dinophyceae</taxon>
        <taxon>Suessiales</taxon>
        <taxon>Suessiaceae</taxon>
        <taxon>Polarella</taxon>
    </lineage>
</organism>
<keyword evidence="2" id="KW-0812">Transmembrane</keyword>
<gene>
    <name evidence="3" type="ORF">PGLA2088_LOCUS29705</name>
</gene>
<evidence type="ECO:0000256" key="1">
    <source>
        <dbReference type="SAM" id="MobiDB-lite"/>
    </source>
</evidence>
<feature type="region of interest" description="Disordered" evidence="1">
    <location>
        <begin position="670"/>
        <end position="690"/>
    </location>
</feature>
<feature type="transmembrane region" description="Helical" evidence="2">
    <location>
        <begin position="400"/>
        <end position="423"/>
    </location>
</feature>
<feature type="transmembrane region" description="Helical" evidence="2">
    <location>
        <begin position="227"/>
        <end position="248"/>
    </location>
</feature>
<keyword evidence="2" id="KW-1133">Transmembrane helix</keyword>